<feature type="binding site" evidence="7">
    <location>
        <position position="104"/>
    </location>
    <ligand>
        <name>Zn(2+)</name>
        <dbReference type="ChEBI" id="CHEBI:29105"/>
    </ligand>
</feature>
<comment type="cofactor">
    <cofactor evidence="7">
        <name>Zn(2+)</name>
        <dbReference type="ChEBI" id="CHEBI:29105"/>
    </cofactor>
    <text evidence="7">Binds 1 zinc ion per subunit.</text>
</comment>
<keyword evidence="4" id="KW-0805">Transcription regulation</keyword>
<dbReference type="GO" id="GO:1900376">
    <property type="term" value="P:regulation of secondary metabolite biosynthetic process"/>
    <property type="evidence" value="ECO:0007669"/>
    <property type="project" value="TreeGrafter"/>
</dbReference>
<keyword evidence="10" id="KW-1185">Reference proteome</keyword>
<dbReference type="Proteomes" id="UP000650511">
    <property type="component" value="Unassembled WGS sequence"/>
</dbReference>
<dbReference type="Pfam" id="PF01475">
    <property type="entry name" value="FUR"/>
    <property type="match status" value="1"/>
</dbReference>
<evidence type="ECO:0000256" key="8">
    <source>
        <dbReference type="PIRSR" id="PIRSR602481-2"/>
    </source>
</evidence>
<name>A0A8J3A848_9ACTN</name>
<evidence type="ECO:0000256" key="7">
    <source>
        <dbReference type="PIRSR" id="PIRSR602481-1"/>
    </source>
</evidence>
<organism evidence="9 10">
    <name type="scientific">Egicoccus halophilus</name>
    <dbReference type="NCBI Taxonomy" id="1670830"/>
    <lineage>
        <taxon>Bacteria</taxon>
        <taxon>Bacillati</taxon>
        <taxon>Actinomycetota</taxon>
        <taxon>Nitriliruptoria</taxon>
        <taxon>Egicoccales</taxon>
        <taxon>Egicoccaceae</taxon>
        <taxon>Egicoccus</taxon>
    </lineage>
</organism>
<dbReference type="PANTHER" id="PTHR33202:SF7">
    <property type="entry name" value="FERRIC UPTAKE REGULATION PROTEIN"/>
    <property type="match status" value="1"/>
</dbReference>
<dbReference type="EMBL" id="BMHA01000002">
    <property type="protein sequence ID" value="GGI03749.1"/>
    <property type="molecule type" value="Genomic_DNA"/>
</dbReference>
<dbReference type="Gene3D" id="3.30.1490.190">
    <property type="match status" value="1"/>
</dbReference>
<dbReference type="GO" id="GO:0003700">
    <property type="term" value="F:DNA-binding transcription factor activity"/>
    <property type="evidence" value="ECO:0007669"/>
    <property type="project" value="InterPro"/>
</dbReference>
<evidence type="ECO:0000256" key="6">
    <source>
        <dbReference type="ARBA" id="ARBA00023163"/>
    </source>
</evidence>
<evidence type="ECO:0008006" key="11">
    <source>
        <dbReference type="Google" id="ProtNLM"/>
    </source>
</evidence>
<dbReference type="GO" id="GO:0000976">
    <property type="term" value="F:transcription cis-regulatory region binding"/>
    <property type="evidence" value="ECO:0007669"/>
    <property type="project" value="TreeGrafter"/>
</dbReference>
<sequence length="150" mass="16932">MFYAGGMNNDVHAIVDEQLRRARQRYTGGRRQLVQLLIDAGRPVTIPELQEIGARQSQSSLYRNLATLEQCGAVRRLASTDDVARYELTEELSEHHHHLLCSSCGRLEDVVLPPRIERALAEAAEEARRQTDFDVDSHRFELVGTCATCN</sequence>
<dbReference type="AlphaFoldDB" id="A0A8J3A848"/>
<keyword evidence="2" id="KW-0678">Repressor</keyword>
<reference evidence="9" key="1">
    <citation type="journal article" date="2014" name="Int. J. Syst. Evol. Microbiol.">
        <title>Complete genome sequence of Corynebacterium casei LMG S-19264T (=DSM 44701T), isolated from a smear-ripened cheese.</title>
        <authorList>
            <consortium name="US DOE Joint Genome Institute (JGI-PGF)"/>
            <person name="Walter F."/>
            <person name="Albersmeier A."/>
            <person name="Kalinowski J."/>
            <person name="Ruckert C."/>
        </authorList>
    </citation>
    <scope>NUCLEOTIDE SEQUENCE</scope>
    <source>
        <strain evidence="9">CGMCC 1.14988</strain>
    </source>
</reference>
<feature type="binding site" evidence="8">
    <location>
        <position position="138"/>
    </location>
    <ligand>
        <name>Fe cation</name>
        <dbReference type="ChEBI" id="CHEBI:24875"/>
    </ligand>
</feature>
<feature type="binding site" evidence="7">
    <location>
        <position position="149"/>
    </location>
    <ligand>
        <name>Zn(2+)</name>
        <dbReference type="ChEBI" id="CHEBI:29105"/>
    </ligand>
</feature>
<feature type="binding site" evidence="8">
    <location>
        <position position="95"/>
    </location>
    <ligand>
        <name>Fe cation</name>
        <dbReference type="ChEBI" id="CHEBI:24875"/>
    </ligand>
</feature>
<feature type="binding site" evidence="7">
    <location>
        <position position="101"/>
    </location>
    <ligand>
        <name>Zn(2+)</name>
        <dbReference type="ChEBI" id="CHEBI:29105"/>
    </ligand>
</feature>
<evidence type="ECO:0000256" key="1">
    <source>
        <dbReference type="ARBA" id="ARBA00007957"/>
    </source>
</evidence>
<dbReference type="GO" id="GO:0008270">
    <property type="term" value="F:zinc ion binding"/>
    <property type="evidence" value="ECO:0007669"/>
    <property type="project" value="TreeGrafter"/>
</dbReference>
<keyword evidence="8" id="KW-0408">Iron</keyword>
<feature type="binding site" evidence="8">
    <location>
        <position position="117"/>
    </location>
    <ligand>
        <name>Fe cation</name>
        <dbReference type="ChEBI" id="CHEBI:24875"/>
    </ligand>
</feature>
<evidence type="ECO:0000313" key="10">
    <source>
        <dbReference type="Proteomes" id="UP000650511"/>
    </source>
</evidence>
<comment type="cofactor">
    <cofactor evidence="8">
        <name>Mn(2+)</name>
        <dbReference type="ChEBI" id="CHEBI:29035"/>
    </cofactor>
    <cofactor evidence="8">
        <name>Fe(2+)</name>
        <dbReference type="ChEBI" id="CHEBI:29033"/>
    </cofactor>
    <text evidence="8">Binds 1 Mn(2+) or Fe(2+) ion per subunit.</text>
</comment>
<evidence type="ECO:0000313" key="9">
    <source>
        <dbReference type="EMBL" id="GGI03749.1"/>
    </source>
</evidence>
<dbReference type="InterPro" id="IPR002481">
    <property type="entry name" value="FUR"/>
</dbReference>
<dbReference type="PANTHER" id="PTHR33202">
    <property type="entry name" value="ZINC UPTAKE REGULATION PROTEIN"/>
    <property type="match status" value="1"/>
</dbReference>
<evidence type="ECO:0000256" key="4">
    <source>
        <dbReference type="ARBA" id="ARBA00023015"/>
    </source>
</evidence>
<dbReference type="CDD" id="cd07153">
    <property type="entry name" value="Fur_like"/>
    <property type="match status" value="1"/>
</dbReference>
<accession>A0A8J3A848</accession>
<dbReference type="GO" id="GO:0045892">
    <property type="term" value="P:negative regulation of DNA-templated transcription"/>
    <property type="evidence" value="ECO:0007669"/>
    <property type="project" value="TreeGrafter"/>
</dbReference>
<feature type="binding site" evidence="7">
    <location>
        <position position="146"/>
    </location>
    <ligand>
        <name>Zn(2+)</name>
        <dbReference type="ChEBI" id="CHEBI:29105"/>
    </ligand>
</feature>
<evidence type="ECO:0000256" key="3">
    <source>
        <dbReference type="ARBA" id="ARBA00022833"/>
    </source>
</evidence>
<dbReference type="InterPro" id="IPR043135">
    <property type="entry name" value="Fur_C"/>
</dbReference>
<dbReference type="Gene3D" id="1.10.10.10">
    <property type="entry name" value="Winged helix-like DNA-binding domain superfamily/Winged helix DNA-binding domain"/>
    <property type="match status" value="1"/>
</dbReference>
<gene>
    <name evidence="9" type="ORF">GCM10011354_05590</name>
</gene>
<keyword evidence="7" id="KW-0479">Metal-binding</keyword>
<evidence type="ECO:0000256" key="5">
    <source>
        <dbReference type="ARBA" id="ARBA00023125"/>
    </source>
</evidence>
<keyword evidence="6" id="KW-0804">Transcription</keyword>
<keyword evidence="5" id="KW-0238">DNA-binding</keyword>
<comment type="caution">
    <text evidence="9">The sequence shown here is derived from an EMBL/GenBank/DDBJ whole genome shotgun (WGS) entry which is preliminary data.</text>
</comment>
<protein>
    <recommendedName>
        <fullName evidence="11">Fur family transcriptional regulator, ferric uptake regulator</fullName>
    </recommendedName>
</protein>
<dbReference type="SUPFAM" id="SSF46785">
    <property type="entry name" value="Winged helix' DNA-binding domain"/>
    <property type="match status" value="1"/>
</dbReference>
<dbReference type="InterPro" id="IPR036388">
    <property type="entry name" value="WH-like_DNA-bd_sf"/>
</dbReference>
<comment type="similarity">
    <text evidence="1">Belongs to the Fur family.</text>
</comment>
<dbReference type="InterPro" id="IPR036390">
    <property type="entry name" value="WH_DNA-bd_sf"/>
</dbReference>
<reference evidence="9" key="2">
    <citation type="submission" date="2020-09" db="EMBL/GenBank/DDBJ databases">
        <authorList>
            <person name="Sun Q."/>
            <person name="Zhou Y."/>
        </authorList>
    </citation>
    <scope>NUCLEOTIDE SEQUENCE</scope>
    <source>
        <strain evidence="9">CGMCC 1.14988</strain>
    </source>
</reference>
<evidence type="ECO:0000256" key="2">
    <source>
        <dbReference type="ARBA" id="ARBA00022491"/>
    </source>
</evidence>
<keyword evidence="3 7" id="KW-0862">Zinc</keyword>
<proteinExistence type="inferred from homology"/>